<dbReference type="GO" id="GO:0009228">
    <property type="term" value="P:thiamine biosynthetic process"/>
    <property type="evidence" value="ECO:0007669"/>
    <property type="project" value="UniProtKB-UniRule"/>
</dbReference>
<evidence type="ECO:0000256" key="5">
    <source>
        <dbReference type="ARBA" id="ARBA00022723"/>
    </source>
</evidence>
<dbReference type="Gene3D" id="3.40.50.920">
    <property type="match status" value="1"/>
</dbReference>
<dbReference type="InterPro" id="IPR005475">
    <property type="entry name" value="Transketolase-like_Pyr-bd"/>
</dbReference>
<dbReference type="SUPFAM" id="SSF52922">
    <property type="entry name" value="TK C-terminal domain-like"/>
    <property type="match status" value="1"/>
</dbReference>
<feature type="binding site" evidence="10">
    <location>
        <begin position="115"/>
        <end position="117"/>
    </location>
    <ligand>
        <name>thiamine diphosphate</name>
        <dbReference type="ChEBI" id="CHEBI:58937"/>
    </ligand>
</feature>
<keyword evidence="6 10" id="KW-0460">Magnesium</keyword>
<dbReference type="FunFam" id="3.40.50.970:FF:000005">
    <property type="entry name" value="1-deoxy-D-xylulose-5-phosphate synthase"/>
    <property type="match status" value="1"/>
</dbReference>
<dbReference type="CDD" id="cd02007">
    <property type="entry name" value="TPP_DXS"/>
    <property type="match status" value="1"/>
</dbReference>
<dbReference type="PROSITE" id="PS00802">
    <property type="entry name" value="TRANSKETOLASE_2"/>
    <property type="match status" value="1"/>
</dbReference>
<feature type="binding site" evidence="10">
    <location>
        <position position="175"/>
    </location>
    <ligand>
        <name>thiamine diphosphate</name>
        <dbReference type="ChEBI" id="CHEBI:58937"/>
    </ligand>
</feature>
<evidence type="ECO:0000256" key="7">
    <source>
        <dbReference type="ARBA" id="ARBA00022977"/>
    </source>
</evidence>
<dbReference type="GO" id="GO:0016114">
    <property type="term" value="P:terpenoid biosynthetic process"/>
    <property type="evidence" value="ECO:0007669"/>
    <property type="project" value="UniProtKB-UniRule"/>
</dbReference>
<evidence type="ECO:0000256" key="6">
    <source>
        <dbReference type="ARBA" id="ARBA00022842"/>
    </source>
</evidence>
<dbReference type="Pfam" id="PF13292">
    <property type="entry name" value="DXP_synthase_N"/>
    <property type="match status" value="1"/>
</dbReference>
<evidence type="ECO:0000256" key="9">
    <source>
        <dbReference type="ARBA" id="ARBA00023229"/>
    </source>
</evidence>
<comment type="function">
    <text evidence="10">Catalyzes the acyloin condensation reaction between C atoms 2 and 3 of pyruvate and glyceraldehyde 3-phosphate to yield 1-deoxy-D-xylulose-5-phosphate (DXP).</text>
</comment>
<comment type="cofactor">
    <cofactor evidence="10">
        <name>Mg(2+)</name>
        <dbReference type="ChEBI" id="CHEBI:18420"/>
    </cofactor>
    <text evidence="10">Binds 1 Mg(2+) ion per subunit.</text>
</comment>
<evidence type="ECO:0000256" key="4">
    <source>
        <dbReference type="ARBA" id="ARBA00022679"/>
    </source>
</evidence>
<comment type="catalytic activity">
    <reaction evidence="10">
        <text>D-glyceraldehyde 3-phosphate + pyruvate + H(+) = 1-deoxy-D-xylulose 5-phosphate + CO2</text>
        <dbReference type="Rhea" id="RHEA:12605"/>
        <dbReference type="ChEBI" id="CHEBI:15361"/>
        <dbReference type="ChEBI" id="CHEBI:15378"/>
        <dbReference type="ChEBI" id="CHEBI:16526"/>
        <dbReference type="ChEBI" id="CHEBI:57792"/>
        <dbReference type="ChEBI" id="CHEBI:59776"/>
        <dbReference type="EC" id="2.2.1.7"/>
    </reaction>
</comment>
<feature type="binding site" evidence="10">
    <location>
        <position position="368"/>
    </location>
    <ligand>
        <name>thiamine diphosphate</name>
        <dbReference type="ChEBI" id="CHEBI:58937"/>
    </ligand>
</feature>
<dbReference type="SUPFAM" id="SSF52518">
    <property type="entry name" value="Thiamin diphosphate-binding fold (THDP-binding)"/>
    <property type="match status" value="2"/>
</dbReference>
<keyword evidence="7 10" id="KW-0784">Thiamine biosynthesis</keyword>
<accession>A0A9D8KAH8</accession>
<keyword evidence="8 10" id="KW-0786">Thiamine pyrophosphate</keyword>
<feature type="binding site" evidence="10">
    <location>
        <position position="286"/>
    </location>
    <ligand>
        <name>thiamine diphosphate</name>
        <dbReference type="ChEBI" id="CHEBI:58937"/>
    </ligand>
</feature>
<evidence type="ECO:0000259" key="11">
    <source>
        <dbReference type="SMART" id="SM00861"/>
    </source>
</evidence>
<feature type="binding site" evidence="10">
    <location>
        <begin position="147"/>
        <end position="148"/>
    </location>
    <ligand>
        <name>thiamine diphosphate</name>
        <dbReference type="ChEBI" id="CHEBI:58937"/>
    </ligand>
</feature>
<comment type="similarity">
    <text evidence="2 10">Belongs to the transketolase family. DXPS subfamily.</text>
</comment>
<dbReference type="InterPro" id="IPR033248">
    <property type="entry name" value="Transketolase_C"/>
</dbReference>
<dbReference type="GO" id="GO:0030976">
    <property type="term" value="F:thiamine pyrophosphate binding"/>
    <property type="evidence" value="ECO:0007669"/>
    <property type="project" value="UniProtKB-UniRule"/>
</dbReference>
<evidence type="ECO:0000256" key="2">
    <source>
        <dbReference type="ARBA" id="ARBA00011081"/>
    </source>
</evidence>
<reference evidence="12" key="1">
    <citation type="journal article" date="2021" name="Environ. Microbiol.">
        <title>Genomic characterization of three novel Desulfobacterota classes expand the metabolic and phylogenetic diversity of the phylum.</title>
        <authorList>
            <person name="Murphy C.L."/>
            <person name="Biggerstaff J."/>
            <person name="Eichhorn A."/>
            <person name="Ewing E."/>
            <person name="Shahan R."/>
            <person name="Soriano D."/>
            <person name="Stewart S."/>
            <person name="VanMol K."/>
            <person name="Walker R."/>
            <person name="Walters P."/>
            <person name="Elshahed M.S."/>
            <person name="Youssef N.H."/>
        </authorList>
    </citation>
    <scope>NUCLEOTIDE SEQUENCE</scope>
    <source>
        <strain evidence="12">Zod_Metabat.24</strain>
    </source>
</reference>
<keyword evidence="4 10" id="KW-0808">Transferase</keyword>
<dbReference type="InterPro" id="IPR029061">
    <property type="entry name" value="THDP-binding"/>
</dbReference>
<dbReference type="InterPro" id="IPR049557">
    <property type="entry name" value="Transketolase_CS"/>
</dbReference>
<feature type="binding site" evidence="10">
    <location>
        <position position="175"/>
    </location>
    <ligand>
        <name>Mg(2+)</name>
        <dbReference type="ChEBI" id="CHEBI:18420"/>
    </ligand>
</feature>
<gene>
    <name evidence="10" type="primary">dxs</name>
    <name evidence="12" type="ORF">JW984_02800</name>
</gene>
<dbReference type="PROSITE" id="PS00801">
    <property type="entry name" value="TRANSKETOLASE_1"/>
    <property type="match status" value="1"/>
</dbReference>
<dbReference type="GO" id="GO:0000287">
    <property type="term" value="F:magnesium ion binding"/>
    <property type="evidence" value="ECO:0007669"/>
    <property type="project" value="UniProtKB-UniRule"/>
</dbReference>
<dbReference type="InterPro" id="IPR020826">
    <property type="entry name" value="Transketolase_BS"/>
</dbReference>
<dbReference type="Proteomes" id="UP000809273">
    <property type="component" value="Unassembled WGS sequence"/>
</dbReference>
<dbReference type="GO" id="GO:0005829">
    <property type="term" value="C:cytosol"/>
    <property type="evidence" value="ECO:0007669"/>
    <property type="project" value="TreeGrafter"/>
</dbReference>
<dbReference type="CDD" id="cd07033">
    <property type="entry name" value="TPP_PYR_DXS_TK_like"/>
    <property type="match status" value="1"/>
</dbReference>
<evidence type="ECO:0000256" key="3">
    <source>
        <dbReference type="ARBA" id="ARBA00011738"/>
    </source>
</evidence>
<dbReference type="EC" id="2.2.1.7" evidence="10"/>
<dbReference type="HAMAP" id="MF_00315">
    <property type="entry name" value="DXP_synth"/>
    <property type="match status" value="1"/>
</dbReference>
<comment type="pathway">
    <text evidence="1 10">Metabolic intermediate biosynthesis; 1-deoxy-D-xylulose 5-phosphate biosynthesis; 1-deoxy-D-xylulose 5-phosphate from D-glyceraldehyde 3-phosphate and pyruvate: step 1/1.</text>
</comment>
<evidence type="ECO:0000313" key="12">
    <source>
        <dbReference type="EMBL" id="MBN1572106.1"/>
    </source>
</evidence>
<dbReference type="InterPro" id="IPR009014">
    <property type="entry name" value="Transketo_C/PFOR_II"/>
</dbReference>
<evidence type="ECO:0000256" key="8">
    <source>
        <dbReference type="ARBA" id="ARBA00023052"/>
    </source>
</evidence>
<comment type="cofactor">
    <cofactor evidence="10">
        <name>thiamine diphosphate</name>
        <dbReference type="ChEBI" id="CHEBI:58937"/>
    </cofactor>
    <text evidence="10">Binds 1 thiamine pyrophosphate per subunit.</text>
</comment>
<dbReference type="Pfam" id="PF02779">
    <property type="entry name" value="Transket_pyr"/>
    <property type="match status" value="1"/>
</dbReference>
<dbReference type="AlphaFoldDB" id="A0A9D8KAH8"/>
<reference evidence="12" key="2">
    <citation type="submission" date="2021-01" db="EMBL/GenBank/DDBJ databases">
        <authorList>
            <person name="Hahn C.R."/>
            <person name="Youssef N.H."/>
            <person name="Elshahed M."/>
        </authorList>
    </citation>
    <scope>NUCLEOTIDE SEQUENCE</scope>
    <source>
        <strain evidence="12">Zod_Metabat.24</strain>
    </source>
</reference>
<feature type="binding site" evidence="10">
    <location>
        <position position="74"/>
    </location>
    <ligand>
        <name>thiamine diphosphate</name>
        <dbReference type="ChEBI" id="CHEBI:58937"/>
    </ligand>
</feature>
<keyword evidence="5 10" id="KW-0479">Metal-binding</keyword>
<dbReference type="Pfam" id="PF02780">
    <property type="entry name" value="Transketolase_C"/>
    <property type="match status" value="1"/>
</dbReference>
<dbReference type="NCBIfam" id="NF003933">
    <property type="entry name" value="PRK05444.2-2"/>
    <property type="match status" value="1"/>
</dbReference>
<evidence type="ECO:0000256" key="10">
    <source>
        <dbReference type="HAMAP-Rule" id="MF_00315"/>
    </source>
</evidence>
<dbReference type="EMBL" id="JAFGIX010000012">
    <property type="protein sequence ID" value="MBN1572106.1"/>
    <property type="molecule type" value="Genomic_DNA"/>
</dbReference>
<dbReference type="Gene3D" id="3.40.50.970">
    <property type="match status" value="2"/>
</dbReference>
<name>A0A9D8KAH8_9DELT</name>
<feature type="domain" description="Transketolase-like pyrimidine-binding" evidence="11">
    <location>
        <begin position="317"/>
        <end position="481"/>
    </location>
</feature>
<sequence length="644" mass="69359">MSGLLKNISDPEDIKKLTIDELTELAEEIREFIIDTVSVTGGHLAPSLGTVELTLALYHVFSPPKDKIIWDVGHQAYTHKIITGRRKNFSTLRQLGGISGFPKIKENPLDTFGTGHSSTSISAALGIASGKCINDEGGMVIAVIGDGSMTGGEAFEGLNQAGHLEKKIIVILNDNEMSIDPNVGALSSFFSRHLSSKPVVNLKKEIEAILRSVPGIGEDMVKIAKKAEDAIKGFVTPGMLFESLNIQYFGPIDGHRIDRLVETLSNVKEINAPILLHILTKKGKGYIPAEDNPSMFHGIGPFDVDTGDPVVSSPEIPTYTKIFGNTLLKLARKNKKIVAITAAMSDGTGLSLFSKKYPDRFFDVGIAEQHAVTFAAGLATQGLTPILAIYSTFLQRAYDQIIHDVCLQDLPVIFCIDRGGIVGHDGPTHHGLFDIAFLRSIPNMIYMSPKDENELARMIVTATNLNKPTAIRYPRGKGLGVKMDDSPKELKIGRAEVITKGDDITIVALGPMVAFAEDAVRRLETRSIRATLINARFVKPLDIYTIGSSVEKTGTLLTVEEGILSGGFGSGVMEGLAEANITAAKTGEAALIKRLGIPDEFVEHGPQDVLRARYGLSPAGIFEAALALVDEKKKGRSGTAEIKG</sequence>
<dbReference type="PANTHER" id="PTHR43322:SF5">
    <property type="entry name" value="1-DEOXY-D-XYLULOSE-5-PHOSPHATE SYNTHASE, CHLOROPLASTIC"/>
    <property type="match status" value="1"/>
</dbReference>
<dbReference type="GO" id="GO:0008661">
    <property type="term" value="F:1-deoxy-D-xylulose-5-phosphate synthase activity"/>
    <property type="evidence" value="ECO:0007669"/>
    <property type="project" value="UniProtKB-UniRule"/>
</dbReference>
<dbReference type="NCBIfam" id="TIGR00204">
    <property type="entry name" value="dxs"/>
    <property type="match status" value="1"/>
</dbReference>
<feature type="binding site" evidence="10">
    <location>
        <position position="146"/>
    </location>
    <ligand>
        <name>Mg(2+)</name>
        <dbReference type="ChEBI" id="CHEBI:18420"/>
    </ligand>
</feature>
<evidence type="ECO:0000256" key="1">
    <source>
        <dbReference type="ARBA" id="ARBA00004980"/>
    </source>
</evidence>
<proteinExistence type="inferred from homology"/>
<dbReference type="InterPro" id="IPR005477">
    <property type="entry name" value="Dxylulose-5-P_synthase"/>
</dbReference>
<organism evidence="12 13">
    <name type="scientific">Candidatus Zymogenus saltonus</name>
    <dbReference type="NCBI Taxonomy" id="2844893"/>
    <lineage>
        <taxon>Bacteria</taxon>
        <taxon>Deltaproteobacteria</taxon>
        <taxon>Candidatus Zymogenia</taxon>
        <taxon>Candidatus Zymogeniales</taxon>
        <taxon>Candidatus Zymogenaceae</taxon>
        <taxon>Candidatus Zymogenus</taxon>
    </lineage>
</organism>
<protein>
    <recommendedName>
        <fullName evidence="10">1-deoxy-D-xylulose-5-phosphate synthase</fullName>
        <ecNumber evidence="10">2.2.1.7</ecNumber>
    </recommendedName>
    <alternativeName>
        <fullName evidence="10">1-deoxyxylulose-5-phosphate synthase</fullName>
        <shortName evidence="10">DXP synthase</shortName>
        <shortName evidence="10">DXPS</shortName>
    </alternativeName>
</protein>
<comment type="subunit">
    <text evidence="3 10">Homodimer.</text>
</comment>
<dbReference type="SMART" id="SM00861">
    <property type="entry name" value="Transket_pyr"/>
    <property type="match status" value="1"/>
</dbReference>
<comment type="caution">
    <text evidence="12">The sequence shown here is derived from an EMBL/GenBank/DDBJ whole genome shotgun (WGS) entry which is preliminary data.</text>
</comment>
<dbReference type="PANTHER" id="PTHR43322">
    <property type="entry name" value="1-D-DEOXYXYLULOSE 5-PHOSPHATE SYNTHASE-RELATED"/>
    <property type="match status" value="1"/>
</dbReference>
<evidence type="ECO:0000313" key="13">
    <source>
        <dbReference type="Proteomes" id="UP000809273"/>
    </source>
</evidence>
<keyword evidence="9 10" id="KW-0414">Isoprene biosynthesis</keyword>
<dbReference type="GO" id="GO:0019288">
    <property type="term" value="P:isopentenyl diphosphate biosynthetic process, methylerythritol 4-phosphate pathway"/>
    <property type="evidence" value="ECO:0007669"/>
    <property type="project" value="TreeGrafter"/>
</dbReference>